<accession>A0AAN6WPS4</accession>
<gene>
    <name evidence="3" type="ORF">QBC35DRAFT_502834</name>
</gene>
<evidence type="ECO:0000313" key="3">
    <source>
        <dbReference type="EMBL" id="KAK4185865.1"/>
    </source>
</evidence>
<keyword evidence="4" id="KW-1185">Reference proteome</keyword>
<proteinExistence type="predicted"/>
<comment type="caution">
    <text evidence="3">The sequence shown here is derived from an EMBL/GenBank/DDBJ whole genome shotgun (WGS) entry which is preliminary data.</text>
</comment>
<dbReference type="AlphaFoldDB" id="A0AAN6WPS4"/>
<feature type="region of interest" description="Disordered" evidence="1">
    <location>
        <begin position="29"/>
        <end position="95"/>
    </location>
</feature>
<name>A0AAN6WPS4_9PEZI</name>
<protein>
    <submittedName>
        <fullName evidence="3">Uncharacterized protein</fullName>
    </submittedName>
</protein>
<sequence>MRRRFTSLALGLTGFAALGSAVVSVECRYTPSDPRPRESLSDSGVGGLTAGVSGTTGASGTAGGSGSAKGASAAAGGGPSAGVSSPAGVRREMEE</sequence>
<reference evidence="3" key="2">
    <citation type="submission" date="2023-05" db="EMBL/GenBank/DDBJ databases">
        <authorList>
            <consortium name="Lawrence Berkeley National Laboratory"/>
            <person name="Steindorff A."/>
            <person name="Hensen N."/>
            <person name="Bonometti L."/>
            <person name="Westerberg I."/>
            <person name="Brannstrom I.O."/>
            <person name="Guillou S."/>
            <person name="Cros-Aarteil S."/>
            <person name="Calhoun S."/>
            <person name="Haridas S."/>
            <person name="Kuo A."/>
            <person name="Mondo S."/>
            <person name="Pangilinan J."/>
            <person name="Riley R."/>
            <person name="Labutti K."/>
            <person name="Andreopoulos B."/>
            <person name="Lipzen A."/>
            <person name="Chen C."/>
            <person name="Yanf M."/>
            <person name="Daum C."/>
            <person name="Ng V."/>
            <person name="Clum A."/>
            <person name="Ohm R."/>
            <person name="Martin F."/>
            <person name="Silar P."/>
            <person name="Natvig D."/>
            <person name="Lalanne C."/>
            <person name="Gautier V."/>
            <person name="Ament-Velasquez S.L."/>
            <person name="Kruys A."/>
            <person name="Hutchinson M.I."/>
            <person name="Powell A.J."/>
            <person name="Barry K."/>
            <person name="Miller A.N."/>
            <person name="Grigoriev I.V."/>
            <person name="Debuchy R."/>
            <person name="Gladieux P."/>
            <person name="Thoren M.H."/>
            <person name="Johannesson H."/>
        </authorList>
    </citation>
    <scope>NUCLEOTIDE SEQUENCE</scope>
    <source>
        <strain evidence="3">PSN309</strain>
    </source>
</reference>
<feature type="compositionally biased region" description="Low complexity" evidence="1">
    <location>
        <begin position="50"/>
        <end position="59"/>
    </location>
</feature>
<evidence type="ECO:0000256" key="2">
    <source>
        <dbReference type="SAM" id="SignalP"/>
    </source>
</evidence>
<evidence type="ECO:0000313" key="4">
    <source>
        <dbReference type="Proteomes" id="UP001302126"/>
    </source>
</evidence>
<dbReference type="EMBL" id="MU864438">
    <property type="protein sequence ID" value="KAK4185865.1"/>
    <property type="molecule type" value="Genomic_DNA"/>
</dbReference>
<dbReference type="Proteomes" id="UP001302126">
    <property type="component" value="Unassembled WGS sequence"/>
</dbReference>
<organism evidence="3 4">
    <name type="scientific">Podospora australis</name>
    <dbReference type="NCBI Taxonomy" id="1536484"/>
    <lineage>
        <taxon>Eukaryota</taxon>
        <taxon>Fungi</taxon>
        <taxon>Dikarya</taxon>
        <taxon>Ascomycota</taxon>
        <taxon>Pezizomycotina</taxon>
        <taxon>Sordariomycetes</taxon>
        <taxon>Sordariomycetidae</taxon>
        <taxon>Sordariales</taxon>
        <taxon>Podosporaceae</taxon>
        <taxon>Podospora</taxon>
    </lineage>
</organism>
<reference evidence="3" key="1">
    <citation type="journal article" date="2023" name="Mol. Phylogenet. Evol.">
        <title>Genome-scale phylogeny and comparative genomics of the fungal order Sordariales.</title>
        <authorList>
            <person name="Hensen N."/>
            <person name="Bonometti L."/>
            <person name="Westerberg I."/>
            <person name="Brannstrom I.O."/>
            <person name="Guillou S."/>
            <person name="Cros-Aarteil S."/>
            <person name="Calhoun S."/>
            <person name="Haridas S."/>
            <person name="Kuo A."/>
            <person name="Mondo S."/>
            <person name="Pangilinan J."/>
            <person name="Riley R."/>
            <person name="LaButti K."/>
            <person name="Andreopoulos B."/>
            <person name="Lipzen A."/>
            <person name="Chen C."/>
            <person name="Yan M."/>
            <person name="Daum C."/>
            <person name="Ng V."/>
            <person name="Clum A."/>
            <person name="Steindorff A."/>
            <person name="Ohm R.A."/>
            <person name="Martin F."/>
            <person name="Silar P."/>
            <person name="Natvig D.O."/>
            <person name="Lalanne C."/>
            <person name="Gautier V."/>
            <person name="Ament-Velasquez S.L."/>
            <person name="Kruys A."/>
            <person name="Hutchinson M.I."/>
            <person name="Powell A.J."/>
            <person name="Barry K."/>
            <person name="Miller A.N."/>
            <person name="Grigoriev I.V."/>
            <person name="Debuchy R."/>
            <person name="Gladieux P."/>
            <person name="Hiltunen Thoren M."/>
            <person name="Johannesson H."/>
        </authorList>
    </citation>
    <scope>NUCLEOTIDE SEQUENCE</scope>
    <source>
        <strain evidence="3">PSN309</strain>
    </source>
</reference>
<keyword evidence="2" id="KW-0732">Signal</keyword>
<feature type="signal peptide" evidence="2">
    <location>
        <begin position="1"/>
        <end position="21"/>
    </location>
</feature>
<evidence type="ECO:0000256" key="1">
    <source>
        <dbReference type="SAM" id="MobiDB-lite"/>
    </source>
</evidence>
<feature type="chain" id="PRO_5042875305" evidence="2">
    <location>
        <begin position="22"/>
        <end position="95"/>
    </location>
</feature>